<evidence type="ECO:0000256" key="1">
    <source>
        <dbReference type="SAM" id="MobiDB-lite"/>
    </source>
</evidence>
<accession>A0A271IUK1</accession>
<gene>
    <name evidence="2" type="ORF">BSZ37_20745</name>
</gene>
<dbReference type="RefSeq" id="WP_095512574.1">
    <property type="nucleotide sequence ID" value="NZ_MQWD01000005.1"/>
</dbReference>
<evidence type="ECO:0000313" key="3">
    <source>
        <dbReference type="Proteomes" id="UP000216339"/>
    </source>
</evidence>
<sequence>MADDERKIDFLGMLTQPRRPTTTPERTDRSPPPASRATPTEPAPAPAKRAAAKKPSKGGTKGSSSKGKKATPNRGNYLGNGLYLHKGGEKRKMTSYIDPAIHKEVKVAGASGDDSRGSDMSEIVENALRAFGFGGEA</sequence>
<comment type="caution">
    <text evidence="2">The sequence shown here is derived from an EMBL/GenBank/DDBJ whole genome shotgun (WGS) entry which is preliminary data.</text>
</comment>
<dbReference type="Proteomes" id="UP000216339">
    <property type="component" value="Unassembled WGS sequence"/>
</dbReference>
<organism evidence="2 3">
    <name type="scientific">Rubrivirga marina</name>
    <dbReference type="NCBI Taxonomy" id="1196024"/>
    <lineage>
        <taxon>Bacteria</taxon>
        <taxon>Pseudomonadati</taxon>
        <taxon>Rhodothermota</taxon>
        <taxon>Rhodothermia</taxon>
        <taxon>Rhodothermales</taxon>
        <taxon>Rubricoccaceae</taxon>
        <taxon>Rubrivirga</taxon>
    </lineage>
</organism>
<evidence type="ECO:0000313" key="2">
    <source>
        <dbReference type="EMBL" id="PAP74608.1"/>
    </source>
</evidence>
<feature type="region of interest" description="Disordered" evidence="1">
    <location>
        <begin position="1"/>
        <end position="84"/>
    </location>
</feature>
<dbReference type="AlphaFoldDB" id="A0A271IUK1"/>
<reference evidence="2 3" key="1">
    <citation type="submission" date="2016-11" db="EMBL/GenBank/DDBJ databases">
        <title>Study of marine rhodopsin-containing bacteria.</title>
        <authorList>
            <person name="Yoshizawa S."/>
            <person name="Kumagai Y."/>
            <person name="Kogure K."/>
        </authorList>
    </citation>
    <scope>NUCLEOTIDE SEQUENCE [LARGE SCALE GENOMIC DNA]</scope>
    <source>
        <strain evidence="2 3">SAORIC-28</strain>
    </source>
</reference>
<keyword evidence="3" id="KW-1185">Reference proteome</keyword>
<name>A0A271IUK1_9BACT</name>
<protein>
    <submittedName>
        <fullName evidence="2">Uncharacterized protein</fullName>
    </submittedName>
</protein>
<dbReference type="EMBL" id="MQWD01000005">
    <property type="protein sequence ID" value="PAP74608.1"/>
    <property type="molecule type" value="Genomic_DNA"/>
</dbReference>
<proteinExistence type="predicted"/>